<dbReference type="GO" id="GO:0097745">
    <property type="term" value="P:mitochondrial tRNA 5'-end processing"/>
    <property type="evidence" value="ECO:0007669"/>
    <property type="project" value="TreeGrafter"/>
</dbReference>
<reference evidence="13 14" key="1">
    <citation type="submission" date="2015-04" db="EMBL/GenBank/DDBJ databases">
        <authorList>
            <person name="Syromyatnikov M.Y."/>
            <person name="Popov V.N."/>
        </authorList>
    </citation>
    <scope>NUCLEOTIDE SEQUENCE [LARGE SCALE GENOMIC DNA]</scope>
</reference>
<dbReference type="Gene3D" id="3.40.1280.30">
    <property type="match status" value="1"/>
</dbReference>
<dbReference type="GO" id="GO:0070131">
    <property type="term" value="P:positive regulation of mitochondrial translation"/>
    <property type="evidence" value="ECO:0007669"/>
    <property type="project" value="TreeGrafter"/>
</dbReference>
<keyword evidence="2" id="KW-0489">Methyltransferase</keyword>
<keyword evidence="6" id="KW-0809">Transit peptide</keyword>
<evidence type="ECO:0000313" key="13">
    <source>
        <dbReference type="EMBL" id="CRL07029.1"/>
    </source>
</evidence>
<dbReference type="CDD" id="cd18102">
    <property type="entry name" value="Trm10_MRRP1"/>
    <property type="match status" value="1"/>
</dbReference>
<dbReference type="InterPro" id="IPR025812">
    <property type="entry name" value="Trm10_C_MTase_dom"/>
</dbReference>
<dbReference type="PANTHER" id="PTHR13563">
    <property type="entry name" value="TRNA (GUANINE-9-) METHYLTRANSFERASE"/>
    <property type="match status" value="1"/>
</dbReference>
<evidence type="ECO:0000256" key="11">
    <source>
        <dbReference type="SAM" id="MobiDB-lite"/>
    </source>
</evidence>
<comment type="subcellular location">
    <subcellularLocation>
        <location evidence="1">Mitochondrion</location>
    </subcellularLocation>
</comment>
<evidence type="ECO:0000256" key="2">
    <source>
        <dbReference type="ARBA" id="ARBA00022603"/>
    </source>
</evidence>
<feature type="compositionally biased region" description="Basic and acidic residues" evidence="11">
    <location>
        <begin position="366"/>
        <end position="378"/>
    </location>
</feature>
<dbReference type="FunFam" id="3.40.1280.30:FF:000003">
    <property type="entry name" value="tRNA methyltransferase 10C, mitochondrial RNase P subunit"/>
    <property type="match status" value="1"/>
</dbReference>
<keyword evidence="8" id="KW-0496">Mitochondrion</keyword>
<dbReference type="GO" id="GO:0005654">
    <property type="term" value="C:nucleoplasm"/>
    <property type="evidence" value="ECO:0007669"/>
    <property type="project" value="TreeGrafter"/>
</dbReference>
<evidence type="ECO:0000256" key="5">
    <source>
        <dbReference type="ARBA" id="ARBA00022694"/>
    </source>
</evidence>
<dbReference type="InterPro" id="IPR007356">
    <property type="entry name" value="tRNA_m1G_MeTrfase_euk"/>
</dbReference>
<name>A0A1J1J3J8_9DIPT</name>
<evidence type="ECO:0000256" key="1">
    <source>
        <dbReference type="ARBA" id="ARBA00004173"/>
    </source>
</evidence>
<evidence type="ECO:0000256" key="4">
    <source>
        <dbReference type="ARBA" id="ARBA00022691"/>
    </source>
</evidence>
<keyword evidence="14" id="KW-1185">Reference proteome</keyword>
<protein>
    <recommendedName>
        <fullName evidence="9">RNA (guanine-9-)-methyltransferase domain-containing protein 1</fullName>
    </recommendedName>
</protein>
<dbReference type="InterPro" id="IPR038459">
    <property type="entry name" value="MT_TRM10-typ_sf"/>
</dbReference>
<evidence type="ECO:0000313" key="14">
    <source>
        <dbReference type="Proteomes" id="UP000183832"/>
    </source>
</evidence>
<keyword evidence="7 10" id="KW-0175">Coiled coil</keyword>
<dbReference type="STRING" id="568069.A0A1J1J3J8"/>
<dbReference type="GO" id="GO:0000049">
    <property type="term" value="F:tRNA binding"/>
    <property type="evidence" value="ECO:0007669"/>
    <property type="project" value="TreeGrafter"/>
</dbReference>
<organism evidence="13 14">
    <name type="scientific">Clunio marinus</name>
    <dbReference type="NCBI Taxonomy" id="568069"/>
    <lineage>
        <taxon>Eukaryota</taxon>
        <taxon>Metazoa</taxon>
        <taxon>Ecdysozoa</taxon>
        <taxon>Arthropoda</taxon>
        <taxon>Hexapoda</taxon>
        <taxon>Insecta</taxon>
        <taxon>Pterygota</taxon>
        <taxon>Neoptera</taxon>
        <taxon>Endopterygota</taxon>
        <taxon>Diptera</taxon>
        <taxon>Nematocera</taxon>
        <taxon>Chironomoidea</taxon>
        <taxon>Chironomidae</taxon>
        <taxon>Clunio</taxon>
    </lineage>
</organism>
<evidence type="ECO:0000256" key="8">
    <source>
        <dbReference type="ARBA" id="ARBA00023128"/>
    </source>
</evidence>
<dbReference type="EMBL" id="CVRI01000069">
    <property type="protein sequence ID" value="CRL07029.1"/>
    <property type="molecule type" value="Genomic_DNA"/>
</dbReference>
<keyword evidence="3" id="KW-0808">Transferase</keyword>
<evidence type="ECO:0000259" key="12">
    <source>
        <dbReference type="PROSITE" id="PS51675"/>
    </source>
</evidence>
<evidence type="ECO:0000256" key="3">
    <source>
        <dbReference type="ARBA" id="ARBA00022679"/>
    </source>
</evidence>
<dbReference type="InterPro" id="IPR028564">
    <property type="entry name" value="MT_TRM10-typ"/>
</dbReference>
<evidence type="ECO:0000256" key="7">
    <source>
        <dbReference type="ARBA" id="ARBA00023054"/>
    </source>
</evidence>
<sequence>MLRVIEFLGVRLAKPRLMSRCFSIETQNFVDDTSREKKIKIFELEIDILRQEGRRTPELENIKSHNWDHILSLETKSARRRYYSFMWENQMREQNDKIKKEQKRIENMERIAREREEKAKNPHIIYALYHNSLFLRIYDATMTHYDNHRLVRSMMFGQKLIIDCSYDDYMSKREAENAGKQMMLLFANNRSHDDPYDLHFCNVNMASVASRKLKRYIPTMLDPEFPMNVHSEPITEKFDKEKLVYLTPHCRTELTEFNHDDIYIIGAMVDKMNNEPLSLAKAKKQGLRMARLPLDKYLNWGSGSGKSLTLDQMMQIMLEIKKSGDWDEALKYVPRRKLYNKVPEPKFTDRGNFKISQNFFDDEDEKDFRSNQRNDRYSKPRYNSSFNEGFSDERSFAFKERKQFDRFKFDLNTWGGSKRKNNKTRDE</sequence>
<gene>
    <name evidence="13" type="ORF">CLUMA_CG019968</name>
</gene>
<dbReference type="GO" id="GO:0008168">
    <property type="term" value="F:methyltransferase activity"/>
    <property type="evidence" value="ECO:0007669"/>
    <property type="project" value="UniProtKB-KW"/>
</dbReference>
<dbReference type="OrthoDB" id="9976048at2759"/>
<feature type="region of interest" description="Disordered" evidence="11">
    <location>
        <begin position="364"/>
        <end position="384"/>
    </location>
</feature>
<dbReference type="PANTHER" id="PTHR13563:SF5">
    <property type="entry name" value="TRNA METHYLTRANSFERASE 10 HOMOLOG C"/>
    <property type="match status" value="1"/>
</dbReference>
<dbReference type="PROSITE" id="PS51675">
    <property type="entry name" value="SAM_MT_TRM10"/>
    <property type="match status" value="1"/>
</dbReference>
<dbReference type="Proteomes" id="UP000183832">
    <property type="component" value="Unassembled WGS sequence"/>
</dbReference>
<dbReference type="AlphaFoldDB" id="A0A1J1J3J8"/>
<dbReference type="GO" id="GO:0032259">
    <property type="term" value="P:methylation"/>
    <property type="evidence" value="ECO:0007669"/>
    <property type="project" value="UniProtKB-KW"/>
</dbReference>
<dbReference type="GO" id="GO:0005739">
    <property type="term" value="C:mitochondrion"/>
    <property type="evidence" value="ECO:0007669"/>
    <property type="project" value="UniProtKB-SubCell"/>
</dbReference>
<accession>A0A1J1J3J8</accession>
<keyword evidence="5" id="KW-0819">tRNA processing</keyword>
<keyword evidence="4" id="KW-0949">S-adenosyl-L-methionine</keyword>
<feature type="coiled-coil region" evidence="10">
    <location>
        <begin position="88"/>
        <end position="118"/>
    </location>
</feature>
<proteinExistence type="predicted"/>
<evidence type="ECO:0000256" key="9">
    <source>
        <dbReference type="ARBA" id="ARBA00029803"/>
    </source>
</evidence>
<evidence type="ECO:0000256" key="6">
    <source>
        <dbReference type="ARBA" id="ARBA00022946"/>
    </source>
</evidence>
<feature type="domain" description="SAM-dependent MTase TRM10-type" evidence="12">
    <location>
        <begin position="146"/>
        <end position="340"/>
    </location>
</feature>
<evidence type="ECO:0000256" key="10">
    <source>
        <dbReference type="SAM" id="Coils"/>
    </source>
</evidence>